<keyword evidence="3" id="KW-1185">Reference proteome</keyword>
<reference evidence="2 3" key="1">
    <citation type="journal article" date="2024" name="Commun. Biol.">
        <title>Comparative genomic analysis of thermophilic fungi reveals convergent evolutionary adaptations and gene losses.</title>
        <authorList>
            <person name="Steindorff A.S."/>
            <person name="Aguilar-Pontes M.V."/>
            <person name="Robinson A.J."/>
            <person name="Andreopoulos B."/>
            <person name="LaButti K."/>
            <person name="Kuo A."/>
            <person name="Mondo S."/>
            <person name="Riley R."/>
            <person name="Otillar R."/>
            <person name="Haridas S."/>
            <person name="Lipzen A."/>
            <person name="Grimwood J."/>
            <person name="Schmutz J."/>
            <person name="Clum A."/>
            <person name="Reid I.D."/>
            <person name="Moisan M.C."/>
            <person name="Butler G."/>
            <person name="Nguyen T.T.M."/>
            <person name="Dewar K."/>
            <person name="Conant G."/>
            <person name="Drula E."/>
            <person name="Henrissat B."/>
            <person name="Hansel C."/>
            <person name="Singer S."/>
            <person name="Hutchinson M.I."/>
            <person name="de Vries R.P."/>
            <person name="Natvig D.O."/>
            <person name="Powell A.J."/>
            <person name="Tsang A."/>
            <person name="Grigoriev I.V."/>
        </authorList>
    </citation>
    <scope>NUCLEOTIDE SEQUENCE [LARGE SCALE GENOMIC DNA]</scope>
    <source>
        <strain evidence="2 3">CBS 494.80</strain>
    </source>
</reference>
<dbReference type="EMBL" id="JAZHXI010000013">
    <property type="protein sequence ID" value="KAL2064915.1"/>
    <property type="molecule type" value="Genomic_DNA"/>
</dbReference>
<evidence type="ECO:0000256" key="1">
    <source>
        <dbReference type="SAM" id="MobiDB-lite"/>
    </source>
</evidence>
<sequence>MAASGKTTAVTGGTGVESTPANNVGAASARRGSNTNGTLFSGLMNQKRNSTDATAQARRESFHDMKPAPGMIGKMWHNFTTGSPPK</sequence>
<accession>A0ABR4C5G7</accession>
<feature type="region of interest" description="Disordered" evidence="1">
    <location>
        <begin position="1"/>
        <end position="86"/>
    </location>
</feature>
<feature type="compositionally biased region" description="Polar residues" evidence="1">
    <location>
        <begin position="31"/>
        <end position="54"/>
    </location>
</feature>
<proteinExistence type="predicted"/>
<evidence type="ECO:0000313" key="3">
    <source>
        <dbReference type="Proteomes" id="UP001595075"/>
    </source>
</evidence>
<evidence type="ECO:0008006" key="4">
    <source>
        <dbReference type="Google" id="ProtNLM"/>
    </source>
</evidence>
<dbReference type="Proteomes" id="UP001595075">
    <property type="component" value="Unassembled WGS sequence"/>
</dbReference>
<organism evidence="2 3">
    <name type="scientific">Oculimacula yallundae</name>
    <dbReference type="NCBI Taxonomy" id="86028"/>
    <lineage>
        <taxon>Eukaryota</taxon>
        <taxon>Fungi</taxon>
        <taxon>Dikarya</taxon>
        <taxon>Ascomycota</taxon>
        <taxon>Pezizomycotina</taxon>
        <taxon>Leotiomycetes</taxon>
        <taxon>Helotiales</taxon>
        <taxon>Ploettnerulaceae</taxon>
        <taxon>Oculimacula</taxon>
    </lineage>
</organism>
<feature type="compositionally biased region" description="Basic and acidic residues" evidence="1">
    <location>
        <begin position="57"/>
        <end position="66"/>
    </location>
</feature>
<protein>
    <recommendedName>
        <fullName evidence="4">Conidiation-specific protein 8</fullName>
    </recommendedName>
</protein>
<feature type="compositionally biased region" description="Low complexity" evidence="1">
    <location>
        <begin position="1"/>
        <end position="19"/>
    </location>
</feature>
<evidence type="ECO:0000313" key="2">
    <source>
        <dbReference type="EMBL" id="KAL2064915.1"/>
    </source>
</evidence>
<comment type="caution">
    <text evidence="2">The sequence shown here is derived from an EMBL/GenBank/DDBJ whole genome shotgun (WGS) entry which is preliminary data.</text>
</comment>
<name>A0ABR4C5G7_9HELO</name>
<gene>
    <name evidence="2" type="ORF">VTL71DRAFT_4055</name>
</gene>